<dbReference type="Gene3D" id="3.20.20.70">
    <property type="entry name" value="Aldolase class I"/>
    <property type="match status" value="1"/>
</dbReference>
<dbReference type="InterPro" id="IPR002252">
    <property type="entry name" value="Glyco_hydro_36"/>
</dbReference>
<name>A0A398CSW9_9BACT</name>
<dbReference type="EMBL" id="QXIS01000033">
    <property type="protein sequence ID" value="RIE05652.1"/>
    <property type="molecule type" value="Genomic_DNA"/>
</dbReference>
<proteinExistence type="predicted"/>
<dbReference type="Proteomes" id="UP000266328">
    <property type="component" value="Unassembled WGS sequence"/>
</dbReference>
<dbReference type="GO" id="GO:0016052">
    <property type="term" value="P:carbohydrate catabolic process"/>
    <property type="evidence" value="ECO:0007669"/>
    <property type="project" value="InterPro"/>
</dbReference>
<evidence type="ECO:0000313" key="4">
    <source>
        <dbReference type="Proteomes" id="UP000266328"/>
    </source>
</evidence>
<keyword evidence="2" id="KW-0326">Glycosidase</keyword>
<keyword evidence="4" id="KW-1185">Reference proteome</keyword>
<dbReference type="Pfam" id="PF02065">
    <property type="entry name" value="Melibiase"/>
    <property type="match status" value="1"/>
</dbReference>
<dbReference type="SUPFAM" id="SSF51445">
    <property type="entry name" value="(Trans)glycosidases"/>
    <property type="match status" value="1"/>
</dbReference>
<sequence>MVSTKRPGRGRMENVRGKLTYRRGAVVKTLNFDLDGPAENDDLVIAPTISTTAPGEHWTITVTPRTTVKLLTAELRVPVAVPPSSRVFVNGYQTWTESREMGPRDRIPSLNRLARSRCSMYGDYEYVTNPGFPGRFHGWTYGYVRTEPDLLTLFGSLAEHTGFTLVTVTASAGRVTLQKECGGVTPTEPYVLYDVYVGTGTDRETFGRYFDLLGLRRLRTPPLTGWTSWYNYYTGITQEIIRHNLNALSDHEVPLDAFQIDDGWQHAVGDWLKTNAKFPDGMGVMADAIHGRGYKAGLWLAPFIAEETSDLLREHPDWFLKENHGNPVKAGYNPGWSGFFYSLDVANPAVRSYLRDVFNLVLHTWHFDLVKLDFLYAACRKAPEGKTRGQVMSESMQFLRDIIGDNLILGCGVPLGPAFGQVDFCRISGDVALKWEDRLLSTIHYRERVSTVCALRNTISRRHLNGMAFWNDPDVTILRDTGNSLTEAQRRTLFLVNEAMGGLVFTSDDISSYTDAQLRQYLSQFPFSAKTVDEARPFGEAWRLTLHAENATYVVAANLGSRPATINLDPGIYYYNGHLIDGREPLQLLPFDSTCLRKAEGNSVELLGTTTHLFPGLDVAHFECHETSIAFQRFDTARLDGEALIGVPDVSLRWTVNGVAATPERQGVHTVLRVPLARVARPVDSGILLTAAAPDKEV</sequence>
<dbReference type="GO" id="GO:0004557">
    <property type="term" value="F:alpha-galactosidase activity"/>
    <property type="evidence" value="ECO:0007669"/>
    <property type="project" value="InterPro"/>
</dbReference>
<organism evidence="3 4">
    <name type="scientific">Candidatus Cryosericum terrychapinii</name>
    <dbReference type="NCBI Taxonomy" id="2290919"/>
    <lineage>
        <taxon>Bacteria</taxon>
        <taxon>Pseudomonadati</taxon>
        <taxon>Caldisericota/Cryosericota group</taxon>
        <taxon>Candidatus Cryosericota</taxon>
        <taxon>Candidatus Cryosericia</taxon>
        <taxon>Candidatus Cryosericales</taxon>
        <taxon>Candidatus Cryosericaceae</taxon>
        <taxon>Candidatus Cryosericum</taxon>
    </lineage>
</organism>
<accession>A0A398CSW9</accession>
<reference evidence="3 4" key="1">
    <citation type="submission" date="2018-09" db="EMBL/GenBank/DDBJ databases">
        <title>Discovery and Ecogenomic Context for Candidatus Cryosericales, a Global Caldiserica Order Active in Thawing Permafrost.</title>
        <authorList>
            <person name="Martinez M.A."/>
            <person name="Woodcroft B.J."/>
            <person name="Ignacio Espinoza J.C."/>
            <person name="Zayed A."/>
            <person name="Singleton C.M."/>
            <person name="Boyd J."/>
            <person name="Li Y.-F."/>
            <person name="Purvine S."/>
            <person name="Maughan H."/>
            <person name="Hodgkins S.B."/>
            <person name="Anderson D."/>
            <person name="Sederholm M."/>
            <person name="Temperton B."/>
            <person name="Saleska S.R."/>
            <person name="Tyson G.W."/>
            <person name="Rich V.I."/>
        </authorList>
    </citation>
    <scope>NUCLEOTIDE SEQUENCE [LARGE SCALE GENOMIC DNA]</scope>
    <source>
        <strain evidence="3 4">SMC7</strain>
    </source>
</reference>
<dbReference type="InterPro" id="IPR050985">
    <property type="entry name" value="Alpha-glycosidase_related"/>
</dbReference>
<evidence type="ECO:0000256" key="1">
    <source>
        <dbReference type="ARBA" id="ARBA00022801"/>
    </source>
</evidence>
<comment type="caution">
    <text evidence="3">The sequence shown here is derived from an EMBL/GenBank/DDBJ whole genome shotgun (WGS) entry which is preliminary data.</text>
</comment>
<evidence type="ECO:0000313" key="3">
    <source>
        <dbReference type="EMBL" id="RIE05652.1"/>
    </source>
</evidence>
<dbReference type="OrthoDB" id="9758822at2"/>
<dbReference type="CDD" id="cd14791">
    <property type="entry name" value="GH36"/>
    <property type="match status" value="1"/>
</dbReference>
<gene>
    <name evidence="3" type="ORF">SMC7_05730</name>
</gene>
<evidence type="ECO:0000256" key="2">
    <source>
        <dbReference type="ARBA" id="ARBA00023295"/>
    </source>
</evidence>
<protein>
    <submittedName>
        <fullName evidence="3">Glycosyl hydrolase</fullName>
    </submittedName>
</protein>
<dbReference type="PANTHER" id="PTHR43053:SF3">
    <property type="entry name" value="ALPHA-GALACTOSIDASE C-RELATED"/>
    <property type="match status" value="1"/>
</dbReference>
<dbReference type="PANTHER" id="PTHR43053">
    <property type="entry name" value="GLYCOSIDASE FAMILY 31"/>
    <property type="match status" value="1"/>
</dbReference>
<dbReference type="InterPro" id="IPR017853">
    <property type="entry name" value="GH"/>
</dbReference>
<dbReference type="AlphaFoldDB" id="A0A398CSW9"/>
<keyword evidence="1 3" id="KW-0378">Hydrolase</keyword>
<dbReference type="InterPro" id="IPR013785">
    <property type="entry name" value="Aldolase_TIM"/>
</dbReference>